<feature type="compositionally biased region" description="Pro residues" evidence="6">
    <location>
        <begin position="889"/>
        <end position="898"/>
    </location>
</feature>
<keyword evidence="2" id="KW-0805">Transcription regulation</keyword>
<evidence type="ECO:0000256" key="6">
    <source>
        <dbReference type="SAM" id="MobiDB-lite"/>
    </source>
</evidence>
<dbReference type="PANTHER" id="PTHR31845:SF10">
    <property type="entry name" value="ZN(II)2CYS6 TRANSCRIPTION FACTOR (EUROFUNG)"/>
    <property type="match status" value="1"/>
</dbReference>
<dbReference type="InterPro" id="IPR036864">
    <property type="entry name" value="Zn2-C6_fun-type_DNA-bd_sf"/>
</dbReference>
<evidence type="ECO:0000256" key="3">
    <source>
        <dbReference type="ARBA" id="ARBA00023125"/>
    </source>
</evidence>
<organism evidence="8 9">
    <name type="scientific">Candida viswanathii</name>
    <dbReference type="NCBI Taxonomy" id="5486"/>
    <lineage>
        <taxon>Eukaryota</taxon>
        <taxon>Fungi</taxon>
        <taxon>Dikarya</taxon>
        <taxon>Ascomycota</taxon>
        <taxon>Saccharomycotina</taxon>
        <taxon>Pichiomycetes</taxon>
        <taxon>Debaryomycetaceae</taxon>
        <taxon>Candida/Lodderomyces clade</taxon>
        <taxon>Candida</taxon>
    </lineage>
</organism>
<dbReference type="Proteomes" id="UP000253472">
    <property type="component" value="Unassembled WGS sequence"/>
</dbReference>
<feature type="region of interest" description="Disordered" evidence="6">
    <location>
        <begin position="822"/>
        <end position="917"/>
    </location>
</feature>
<reference evidence="8 9" key="1">
    <citation type="submission" date="2018-06" db="EMBL/GenBank/DDBJ databases">
        <title>Whole genome sequencing of Candida tropicalis (genome annotated by CSBL at Korea University).</title>
        <authorList>
            <person name="Ahn J."/>
        </authorList>
    </citation>
    <scope>NUCLEOTIDE SEQUENCE [LARGE SCALE GENOMIC DNA]</scope>
    <source>
        <strain evidence="8 9">ATCC 20962</strain>
    </source>
</reference>
<evidence type="ECO:0000256" key="5">
    <source>
        <dbReference type="ARBA" id="ARBA00023242"/>
    </source>
</evidence>
<dbReference type="EMBL" id="QLNQ01000026">
    <property type="protein sequence ID" value="RCK60855.1"/>
    <property type="molecule type" value="Genomic_DNA"/>
</dbReference>
<dbReference type="OrthoDB" id="4454541at2759"/>
<feature type="compositionally biased region" description="Polar residues" evidence="6">
    <location>
        <begin position="856"/>
        <end position="866"/>
    </location>
</feature>
<dbReference type="STRING" id="5486.A0A367Y4R5"/>
<dbReference type="GO" id="GO:0005634">
    <property type="term" value="C:nucleus"/>
    <property type="evidence" value="ECO:0007669"/>
    <property type="project" value="UniProtKB-SubCell"/>
</dbReference>
<dbReference type="InterPro" id="IPR001138">
    <property type="entry name" value="Zn2Cys6_DnaBD"/>
</dbReference>
<dbReference type="GO" id="GO:0000981">
    <property type="term" value="F:DNA-binding transcription factor activity, RNA polymerase II-specific"/>
    <property type="evidence" value="ECO:0007669"/>
    <property type="project" value="InterPro"/>
</dbReference>
<evidence type="ECO:0000313" key="9">
    <source>
        <dbReference type="Proteomes" id="UP000253472"/>
    </source>
</evidence>
<feature type="compositionally biased region" description="Acidic residues" evidence="6">
    <location>
        <begin position="117"/>
        <end position="132"/>
    </location>
</feature>
<name>A0A367Y4R5_9ASCO</name>
<dbReference type="PROSITE" id="PS50048">
    <property type="entry name" value="ZN2_CY6_FUNGAL_2"/>
    <property type="match status" value="1"/>
</dbReference>
<feature type="region of interest" description="Disordered" evidence="6">
    <location>
        <begin position="196"/>
        <end position="264"/>
    </location>
</feature>
<dbReference type="PROSITE" id="PS00463">
    <property type="entry name" value="ZN2_CY6_FUNGAL_1"/>
    <property type="match status" value="1"/>
</dbReference>
<accession>A0A367Y4R5</accession>
<dbReference type="GO" id="GO:0008270">
    <property type="term" value="F:zinc ion binding"/>
    <property type="evidence" value="ECO:0007669"/>
    <property type="project" value="InterPro"/>
</dbReference>
<sequence>MSLVKDSPPMPHSPTSSLLKRSPSGKLKKPDSDSEAPLSSSGKKPKVTRRSVACKSCHSLKVKCSPSDPKNPASPCIRCVNAGRKCDIDLNQTRKRRKKAEILEARRLAELQRHQDSEDDEHDHEQEQDDASYEQLEQPHVTQQPKQPLPTLPMAPMNGFLSAAESMASSSIQSSVQSTIQSPTRFDLISPLLSRSQAGSTIPPVPSNLNPNSSTSQSPPPIQQGQQQQQPQQQGLGQSPTPQLPSPYNGNFVSDESASPGTKDSEIMQLKQRVKFLESQLANRTQFTKIRDFDNMSDGQSPPFVSKFDLESEINTLAESSAKLTDLTNQLNESASRRIQLVSEKEPVDLISKGIISAEEAQERLILYREKIYVQHPVIEIPEGISALDLLRTQPFLFNSIMSATNVRSQYNSIDTALAIDNEAIKSITVEVMVVGTKSVELVKSFLVLCLYYNSPELFRQRRYHMLNTICVSLLHDLGIFARPIYSFNQQEGTVRQETPSAEKMNDEYRSLVLITYFSTVSICIVLRRSIYVKWTQYVEECCCALENSPEEKYRRTALFARMNYMLEKIHQLIHSSDAAERTSNASRYVIQELQRSLLELKQNIKPHQYALRSYYYSIEAYLHEPILSEVFNNENQLDTKAVKSLCICTTSCLNALDEYSKLTPDDISLMPFSFGSRVMYTIGMLLRLRYLILSLPSHIDKELVPKRAVTTIQNVSKLVERANILNPTNHYLTKMRLVLQLFIQTYATQVLELLRKNGSTPQNFKPNDSEVRQLRALAKEYNDVRDTRNPLVSDSRDSEPLDVLSYAASFRRDNNLNGGAANTASMFNNESPGLQKSASDDGNRKRSVHYPNFGSVGNSPNTPASTPAAGALVNGQQQQQQPQQQQPQQPPQQPPQARPTAPYHQFGDVVQPGSFQNPEYRNLRLPSISNSVHMNNLANPDQLENSYLVLNDEFWSNLLSNDSTTDRINFTSNNFNGNLINDEVFFMN</sequence>
<keyword evidence="9" id="KW-1185">Reference proteome</keyword>
<protein>
    <submittedName>
        <fullName evidence="8">Transcriptional regulator WAR1</fullName>
    </submittedName>
</protein>
<evidence type="ECO:0000256" key="1">
    <source>
        <dbReference type="ARBA" id="ARBA00004123"/>
    </source>
</evidence>
<dbReference type="SMART" id="SM00066">
    <property type="entry name" value="GAL4"/>
    <property type="match status" value="1"/>
</dbReference>
<gene>
    <name evidence="8" type="primary">WAR1_1</name>
    <name evidence="8" type="ORF">Cantr_08705</name>
</gene>
<keyword evidence="5" id="KW-0539">Nucleus</keyword>
<feature type="compositionally biased region" description="Polar residues" evidence="6">
    <location>
        <begin position="822"/>
        <end position="838"/>
    </location>
</feature>
<keyword evidence="3" id="KW-0238">DNA-binding</keyword>
<dbReference type="CDD" id="cd12148">
    <property type="entry name" value="fungal_TF_MHR"/>
    <property type="match status" value="1"/>
</dbReference>
<feature type="compositionally biased region" description="Low complexity" evidence="6">
    <location>
        <begin position="877"/>
        <end position="888"/>
    </location>
</feature>
<comment type="subcellular location">
    <subcellularLocation>
        <location evidence="1">Nucleus</location>
    </subcellularLocation>
</comment>
<feature type="compositionally biased region" description="Low complexity" evidence="6">
    <location>
        <begin position="207"/>
        <end position="241"/>
    </location>
</feature>
<dbReference type="AlphaFoldDB" id="A0A367Y4R5"/>
<dbReference type="CDD" id="cd00067">
    <property type="entry name" value="GAL4"/>
    <property type="match status" value="1"/>
</dbReference>
<feature type="region of interest" description="Disordered" evidence="6">
    <location>
        <begin position="108"/>
        <end position="157"/>
    </location>
</feature>
<dbReference type="Gene3D" id="4.10.240.10">
    <property type="entry name" value="Zn(2)-C6 fungal-type DNA-binding domain"/>
    <property type="match status" value="1"/>
</dbReference>
<proteinExistence type="predicted"/>
<evidence type="ECO:0000259" key="7">
    <source>
        <dbReference type="PROSITE" id="PS50048"/>
    </source>
</evidence>
<dbReference type="InterPro" id="IPR051089">
    <property type="entry name" value="prtT"/>
</dbReference>
<dbReference type="PANTHER" id="PTHR31845">
    <property type="entry name" value="FINGER DOMAIN PROTEIN, PUTATIVE-RELATED"/>
    <property type="match status" value="1"/>
</dbReference>
<evidence type="ECO:0000256" key="4">
    <source>
        <dbReference type="ARBA" id="ARBA00023163"/>
    </source>
</evidence>
<keyword evidence="4" id="KW-0804">Transcription</keyword>
<feature type="compositionally biased region" description="Polar residues" evidence="6">
    <location>
        <begin position="246"/>
        <end position="262"/>
    </location>
</feature>
<dbReference type="SUPFAM" id="SSF57701">
    <property type="entry name" value="Zn2/Cys6 DNA-binding domain"/>
    <property type="match status" value="1"/>
</dbReference>
<evidence type="ECO:0000313" key="8">
    <source>
        <dbReference type="EMBL" id="RCK60855.1"/>
    </source>
</evidence>
<evidence type="ECO:0000256" key="2">
    <source>
        <dbReference type="ARBA" id="ARBA00023015"/>
    </source>
</evidence>
<feature type="region of interest" description="Disordered" evidence="6">
    <location>
        <begin position="1"/>
        <end position="78"/>
    </location>
</feature>
<comment type="caution">
    <text evidence="8">The sequence shown here is derived from an EMBL/GenBank/DDBJ whole genome shotgun (WGS) entry which is preliminary data.</text>
</comment>
<dbReference type="GO" id="GO:0000976">
    <property type="term" value="F:transcription cis-regulatory region binding"/>
    <property type="evidence" value="ECO:0007669"/>
    <property type="project" value="TreeGrafter"/>
</dbReference>
<feature type="domain" description="Zn(2)-C6 fungal-type" evidence="7">
    <location>
        <begin position="53"/>
        <end position="88"/>
    </location>
</feature>